<organism evidence="1 2">
    <name type="scientific">Litoreibacter albidus</name>
    <dbReference type="NCBI Taxonomy" id="670155"/>
    <lineage>
        <taxon>Bacteria</taxon>
        <taxon>Pseudomonadati</taxon>
        <taxon>Pseudomonadota</taxon>
        <taxon>Alphaproteobacteria</taxon>
        <taxon>Rhodobacterales</taxon>
        <taxon>Roseobacteraceae</taxon>
        <taxon>Litoreibacter</taxon>
    </lineage>
</organism>
<evidence type="ECO:0000313" key="2">
    <source>
        <dbReference type="Proteomes" id="UP000199441"/>
    </source>
</evidence>
<dbReference type="STRING" id="670155.SAMN04488001_0614"/>
<gene>
    <name evidence="1" type="ORF">SAMN04488001_0614</name>
</gene>
<name>A0A1H2RUS0_9RHOB</name>
<keyword evidence="2" id="KW-1185">Reference proteome</keyword>
<dbReference type="Proteomes" id="UP000199441">
    <property type="component" value="Unassembled WGS sequence"/>
</dbReference>
<dbReference type="EMBL" id="FNOI01000001">
    <property type="protein sequence ID" value="SDW23077.1"/>
    <property type="molecule type" value="Genomic_DNA"/>
</dbReference>
<evidence type="ECO:0000313" key="1">
    <source>
        <dbReference type="EMBL" id="SDW23077.1"/>
    </source>
</evidence>
<accession>A0A1H2RUS0</accession>
<dbReference type="OrthoDB" id="7824128at2"/>
<dbReference type="AlphaFoldDB" id="A0A1H2RUS0"/>
<proteinExistence type="predicted"/>
<protein>
    <submittedName>
        <fullName evidence="1">Uncharacterized protein</fullName>
    </submittedName>
</protein>
<sequence length="309" mass="35708">MISEQFKAERIPALRKKYPRYSDTMFEADWLFYKAFDPKYYLRLAAQFELPAFVSDTIGNERDLIPDNAERHIKTKTSFFRFIRYLSSETLILHLLSAYPFGPLPKTLSALRNDELNKALESISLGKVPQKFAILQDGRALRFSEWLEFIFLSGEKMEDFDRDEFSRFISGEARLIKNRDAVNAFKHGRIQEGIDGQPFQVSILSDEGERQPIFGEMRGGVQWVGWEEKCSLSSLTQSIKLGFEEVDHGLDYEVIKKSSALNQIVRDLRWAILSGDTEISIFLPDLAPMKQHSQRSILKLDTTWDKESS</sequence>
<dbReference type="RefSeq" id="WP_089944197.1">
    <property type="nucleotide sequence ID" value="NZ_FNOI01000001.1"/>
</dbReference>
<reference evidence="2" key="1">
    <citation type="submission" date="2016-10" db="EMBL/GenBank/DDBJ databases">
        <authorList>
            <person name="Varghese N."/>
            <person name="Submissions S."/>
        </authorList>
    </citation>
    <scope>NUCLEOTIDE SEQUENCE [LARGE SCALE GENOMIC DNA]</scope>
    <source>
        <strain evidence="2">DSM 26922</strain>
    </source>
</reference>